<dbReference type="GeneID" id="84693218"/>
<sequence>MSASSSLVALICRAPENAATARQLSVFSAQLNKRGMVSLLIHAQSREELQQALHNAAALPVTHLLFLSSVCDDEQTLATEILPAVAQFHADALASDRYSAGEALALLLLSQGHQRTGFMHAGETPAISQQLAGVNAALQTHEREIQLLLTAGSERREAAYQSMMTYLKKTRAAERINALVCSSDELAFGALQAVRDFGQGAHVAVTGYGSVPEAATSTWHLTRWAPRSELQIAETLNRLLEQRADSSVWQQGALEVRHSHQGKYIPGEMSQCGCAIRH</sequence>
<dbReference type="Gene3D" id="3.40.50.2300">
    <property type="match status" value="2"/>
</dbReference>
<protein>
    <submittedName>
        <fullName evidence="5">Substrate-binding domain-containing protein</fullName>
    </submittedName>
</protein>
<evidence type="ECO:0000259" key="4">
    <source>
        <dbReference type="Pfam" id="PF00532"/>
    </source>
</evidence>
<name>A0ABS1Z5Q5_9GAMM</name>
<dbReference type="EMBL" id="JAFCXS010000005">
    <property type="protein sequence ID" value="MBM0747602.1"/>
    <property type="molecule type" value="Genomic_DNA"/>
</dbReference>
<keyword evidence="2" id="KW-0238">DNA-binding</keyword>
<dbReference type="PANTHER" id="PTHR30146">
    <property type="entry name" value="LACI-RELATED TRANSCRIPTIONAL REPRESSOR"/>
    <property type="match status" value="1"/>
</dbReference>
<dbReference type="InterPro" id="IPR001761">
    <property type="entry name" value="Peripla_BP/Lac1_sug-bd_dom"/>
</dbReference>
<organism evidence="5 6">
    <name type="scientific">Pantoea eucrina</name>
    <dbReference type="NCBI Taxonomy" id="472693"/>
    <lineage>
        <taxon>Bacteria</taxon>
        <taxon>Pseudomonadati</taxon>
        <taxon>Pseudomonadota</taxon>
        <taxon>Gammaproteobacteria</taxon>
        <taxon>Enterobacterales</taxon>
        <taxon>Erwiniaceae</taxon>
        <taxon>Pantoea</taxon>
    </lineage>
</organism>
<dbReference type="RefSeq" id="WP_040113568.1">
    <property type="nucleotide sequence ID" value="NZ_CP083450.1"/>
</dbReference>
<feature type="domain" description="Periplasmic binding protein/LacI sugar binding" evidence="4">
    <location>
        <begin position="29"/>
        <end position="208"/>
    </location>
</feature>
<dbReference type="SUPFAM" id="SSF53822">
    <property type="entry name" value="Periplasmic binding protein-like I"/>
    <property type="match status" value="1"/>
</dbReference>
<keyword evidence="1" id="KW-0805">Transcription regulation</keyword>
<gene>
    <name evidence="5" type="ORF">JJB79_09255</name>
</gene>
<dbReference type="Proteomes" id="UP000809137">
    <property type="component" value="Unassembled WGS sequence"/>
</dbReference>
<proteinExistence type="predicted"/>
<evidence type="ECO:0000313" key="6">
    <source>
        <dbReference type="Proteomes" id="UP000809137"/>
    </source>
</evidence>
<reference evidence="5 6" key="1">
    <citation type="submission" date="2021-01" db="EMBL/GenBank/DDBJ databases">
        <title>Complete genome sequence of Pantoea eucrina OB49, a heavy metal tolerant bacterium with PGPR potential isolated from wheat in Algeria.</title>
        <authorList>
            <person name="Lekired A."/>
            <person name="Ouzari I.H."/>
        </authorList>
    </citation>
    <scope>NUCLEOTIDE SEQUENCE [LARGE SCALE GENOMIC DNA]</scope>
    <source>
        <strain evidence="5 6">OB49</strain>
    </source>
</reference>
<evidence type="ECO:0000256" key="1">
    <source>
        <dbReference type="ARBA" id="ARBA00023015"/>
    </source>
</evidence>
<keyword evidence="3" id="KW-0804">Transcription</keyword>
<evidence type="ECO:0000256" key="2">
    <source>
        <dbReference type="ARBA" id="ARBA00023125"/>
    </source>
</evidence>
<comment type="caution">
    <text evidence="5">The sequence shown here is derived from an EMBL/GenBank/DDBJ whole genome shotgun (WGS) entry which is preliminary data.</text>
</comment>
<dbReference type="PANTHER" id="PTHR30146:SF109">
    <property type="entry name" value="HTH-TYPE TRANSCRIPTIONAL REGULATOR GALS"/>
    <property type="match status" value="1"/>
</dbReference>
<accession>A0ABS1Z5Q5</accession>
<dbReference type="Pfam" id="PF00532">
    <property type="entry name" value="Peripla_BP_1"/>
    <property type="match status" value="1"/>
</dbReference>
<evidence type="ECO:0000313" key="5">
    <source>
        <dbReference type="EMBL" id="MBM0747602.1"/>
    </source>
</evidence>
<dbReference type="InterPro" id="IPR028082">
    <property type="entry name" value="Peripla_BP_I"/>
</dbReference>
<keyword evidence="6" id="KW-1185">Reference proteome</keyword>
<evidence type="ECO:0000256" key="3">
    <source>
        <dbReference type="ARBA" id="ARBA00023163"/>
    </source>
</evidence>